<dbReference type="AlphaFoldDB" id="A0A1I3LS66"/>
<dbReference type="InterPro" id="IPR000551">
    <property type="entry name" value="MerR-type_HTH_dom"/>
</dbReference>
<evidence type="ECO:0000259" key="1">
    <source>
        <dbReference type="Pfam" id="PF13411"/>
    </source>
</evidence>
<gene>
    <name evidence="2" type="ORF">SAMN05421852_102303</name>
</gene>
<dbReference type="GO" id="GO:0006355">
    <property type="term" value="P:regulation of DNA-templated transcription"/>
    <property type="evidence" value="ECO:0007669"/>
    <property type="project" value="InterPro"/>
</dbReference>
<protein>
    <submittedName>
        <fullName evidence="2">DNA binding domain-containing protein, excisionase family</fullName>
    </submittedName>
</protein>
<accession>A0A1I3LS66</accession>
<evidence type="ECO:0000313" key="3">
    <source>
        <dbReference type="Proteomes" id="UP000199545"/>
    </source>
</evidence>
<dbReference type="GO" id="GO:0003677">
    <property type="term" value="F:DNA binding"/>
    <property type="evidence" value="ECO:0007669"/>
    <property type="project" value="InterPro"/>
</dbReference>
<dbReference type="EMBL" id="FORR01000002">
    <property type="protein sequence ID" value="SFI87571.1"/>
    <property type="molecule type" value="Genomic_DNA"/>
</dbReference>
<sequence>MNQLAYISTREAAERLQVHARTIRKWIDTFEEYICPEWNERGHYLLTEESLLRLADIKERLQEPNKSMRQVREDLFREGKIAKDHDWNQMNPEKTFRYISDNMENMIDMVDELFTRIERMEGHLFTLFDAMESMEQQLAAVSYESIPASEIHKMFDDIRKKQDQLKMELRNANFTQRLISATRETSLPPRKKKKSFLFF</sequence>
<dbReference type="STRING" id="46223.SAMN05421852_102303"/>
<keyword evidence="3" id="KW-1185">Reference proteome</keyword>
<dbReference type="Gene3D" id="1.10.1660.10">
    <property type="match status" value="1"/>
</dbReference>
<reference evidence="2 3" key="1">
    <citation type="submission" date="2016-10" db="EMBL/GenBank/DDBJ databases">
        <authorList>
            <person name="de Groot N.N."/>
        </authorList>
    </citation>
    <scope>NUCLEOTIDE SEQUENCE [LARGE SCALE GENOMIC DNA]</scope>
    <source>
        <strain evidence="2 3">DSM 44778</strain>
    </source>
</reference>
<organism evidence="2 3">
    <name type="scientific">Thermoflavimicrobium dichotomicum</name>
    <dbReference type="NCBI Taxonomy" id="46223"/>
    <lineage>
        <taxon>Bacteria</taxon>
        <taxon>Bacillati</taxon>
        <taxon>Bacillota</taxon>
        <taxon>Bacilli</taxon>
        <taxon>Bacillales</taxon>
        <taxon>Thermoactinomycetaceae</taxon>
        <taxon>Thermoflavimicrobium</taxon>
    </lineage>
</organism>
<dbReference type="InterPro" id="IPR009061">
    <property type="entry name" value="DNA-bd_dom_put_sf"/>
</dbReference>
<dbReference type="Pfam" id="PF13411">
    <property type="entry name" value="MerR_1"/>
    <property type="match status" value="1"/>
</dbReference>
<dbReference type="OrthoDB" id="2987320at2"/>
<proteinExistence type="predicted"/>
<dbReference type="RefSeq" id="WP_093228136.1">
    <property type="nucleotide sequence ID" value="NZ_FORR01000002.1"/>
</dbReference>
<dbReference type="SUPFAM" id="SSF46955">
    <property type="entry name" value="Putative DNA-binding domain"/>
    <property type="match status" value="1"/>
</dbReference>
<evidence type="ECO:0000313" key="2">
    <source>
        <dbReference type="EMBL" id="SFI87571.1"/>
    </source>
</evidence>
<dbReference type="Proteomes" id="UP000199545">
    <property type="component" value="Unassembled WGS sequence"/>
</dbReference>
<name>A0A1I3LS66_9BACL</name>
<feature type="domain" description="HTH merR-type" evidence="1">
    <location>
        <begin position="8"/>
        <end position="73"/>
    </location>
</feature>